<dbReference type="InterPro" id="IPR014729">
    <property type="entry name" value="Rossmann-like_a/b/a_fold"/>
</dbReference>
<dbReference type="EMBL" id="JAWNFV010000006">
    <property type="protein sequence ID" value="MDY5140469.1"/>
    <property type="molecule type" value="Genomic_DNA"/>
</dbReference>
<protein>
    <recommendedName>
        <fullName evidence="9">Phosphopantetheine adenylyltransferase</fullName>
        <ecNumber evidence="9">2.7.7.3</ecNumber>
    </recommendedName>
    <alternativeName>
        <fullName evidence="9">Dephospho-CoA pyrophosphorylase</fullName>
    </alternativeName>
    <alternativeName>
        <fullName evidence="9">Pantetheine-phosphate adenylyltransferase</fullName>
        <shortName evidence="9">PPAT</shortName>
    </alternativeName>
</protein>
<dbReference type="GO" id="GO:0004595">
    <property type="term" value="F:pantetheine-phosphate adenylyltransferase activity"/>
    <property type="evidence" value="ECO:0007669"/>
    <property type="project" value="UniProtKB-UniRule"/>
</dbReference>
<dbReference type="NCBIfam" id="TIGR01510">
    <property type="entry name" value="coaD_prev_kdtB"/>
    <property type="match status" value="1"/>
</dbReference>
<evidence type="ECO:0000313" key="13">
    <source>
        <dbReference type="Proteomes" id="UP001284901"/>
    </source>
</evidence>
<evidence type="ECO:0000313" key="14">
    <source>
        <dbReference type="Proteomes" id="UP001288320"/>
    </source>
</evidence>
<keyword evidence="7 9" id="KW-0173">Coenzyme A biosynthesis</keyword>
<dbReference type="RefSeq" id="WP_087070885.1">
    <property type="nucleotide sequence ID" value="NZ_CAUPFC010000002.1"/>
</dbReference>
<dbReference type="Proteomes" id="UP001288320">
    <property type="component" value="Unassembled WGS sequence"/>
</dbReference>
<keyword evidence="3 9" id="KW-0548">Nucleotidyltransferase</keyword>
<dbReference type="InterPro" id="IPR001980">
    <property type="entry name" value="PPAT"/>
</dbReference>
<reference evidence="11 13" key="1">
    <citation type="submission" date="2023-10" db="EMBL/GenBank/DDBJ databases">
        <title>Whole Genome based description of the genera Actinobaculum and Actinotignum reveals a complex phylogenetic relationship within the species included in the genus Actinotignum.</title>
        <authorList>
            <person name="Jensen C.S."/>
            <person name="Dargis R."/>
            <person name="Kemp M."/>
            <person name="Christensen J.J."/>
        </authorList>
    </citation>
    <scope>NUCLEOTIDE SEQUENCE</scope>
    <source>
        <strain evidence="12 13">SLA_B089</strain>
        <strain evidence="11">SLA_B245</strain>
    </source>
</reference>
<feature type="binding site" evidence="9">
    <location>
        <position position="41"/>
    </location>
    <ligand>
        <name>substrate</name>
    </ligand>
</feature>
<comment type="subcellular location">
    <subcellularLocation>
        <location evidence="9">Cytoplasm</location>
    </subcellularLocation>
</comment>
<evidence type="ECO:0000256" key="9">
    <source>
        <dbReference type="HAMAP-Rule" id="MF_00151"/>
    </source>
</evidence>
<dbReference type="SUPFAM" id="SSF52374">
    <property type="entry name" value="Nucleotidylyl transferase"/>
    <property type="match status" value="1"/>
</dbReference>
<dbReference type="InterPro" id="IPR004821">
    <property type="entry name" value="Cyt_trans-like"/>
</dbReference>
<evidence type="ECO:0000313" key="11">
    <source>
        <dbReference type="EMBL" id="MDY5140469.1"/>
    </source>
</evidence>
<dbReference type="GO" id="GO:0005737">
    <property type="term" value="C:cytoplasm"/>
    <property type="evidence" value="ECO:0007669"/>
    <property type="project" value="UniProtKB-SubCell"/>
</dbReference>
<evidence type="ECO:0000256" key="1">
    <source>
        <dbReference type="ARBA" id="ARBA00022490"/>
    </source>
</evidence>
<dbReference type="Proteomes" id="UP001284901">
    <property type="component" value="Unassembled WGS sequence"/>
</dbReference>
<keyword evidence="1 9" id="KW-0963">Cytoplasm</keyword>
<keyword evidence="2 9" id="KW-0808">Transferase</keyword>
<dbReference type="NCBIfam" id="TIGR00125">
    <property type="entry name" value="cyt_tran_rel"/>
    <property type="match status" value="1"/>
</dbReference>
<feature type="binding site" evidence="9">
    <location>
        <position position="98"/>
    </location>
    <ligand>
        <name>ATP</name>
        <dbReference type="ChEBI" id="CHEBI:30616"/>
    </ligand>
</feature>
<dbReference type="CDD" id="cd02163">
    <property type="entry name" value="PPAT"/>
    <property type="match status" value="1"/>
</dbReference>
<feature type="binding site" evidence="9">
    <location>
        <begin position="122"/>
        <end position="128"/>
    </location>
    <ligand>
        <name>ATP</name>
        <dbReference type="ChEBI" id="CHEBI:30616"/>
    </ligand>
</feature>
<proteinExistence type="inferred from homology"/>
<feature type="binding site" evidence="9">
    <location>
        <begin position="9"/>
        <end position="10"/>
    </location>
    <ligand>
        <name>ATP</name>
        <dbReference type="ChEBI" id="CHEBI:30616"/>
    </ligand>
</feature>
<dbReference type="PANTHER" id="PTHR21342">
    <property type="entry name" value="PHOSPHOPANTETHEINE ADENYLYLTRANSFERASE"/>
    <property type="match status" value="1"/>
</dbReference>
<evidence type="ECO:0000256" key="8">
    <source>
        <dbReference type="ARBA" id="ARBA00029346"/>
    </source>
</evidence>
<comment type="subunit">
    <text evidence="9">Homohexamer.</text>
</comment>
<keyword evidence="6 9" id="KW-0460">Magnesium</keyword>
<dbReference type="Gene3D" id="3.40.50.620">
    <property type="entry name" value="HUPs"/>
    <property type="match status" value="1"/>
</dbReference>
<evidence type="ECO:0000256" key="2">
    <source>
        <dbReference type="ARBA" id="ARBA00022679"/>
    </source>
</evidence>
<comment type="pathway">
    <text evidence="9">Cofactor biosynthesis; coenzyme A biosynthesis; CoA from (R)-pantothenate: step 4/5.</text>
</comment>
<gene>
    <name evidence="9 11" type="primary">coaD</name>
    <name evidence="11" type="ORF">R6G74_03965</name>
    <name evidence="12" type="ORF">R6P33_00575</name>
</gene>
<comment type="caution">
    <text evidence="11">The sequence shown here is derived from an EMBL/GenBank/DDBJ whole genome shotgun (WGS) entry which is preliminary data.</text>
</comment>
<feature type="site" description="Transition state stabilizer" evidence="9">
    <location>
        <position position="17"/>
    </location>
</feature>
<dbReference type="AlphaFoldDB" id="A0AAW9HLF9"/>
<dbReference type="PRINTS" id="PR01020">
    <property type="entry name" value="LPSBIOSNTHSS"/>
</dbReference>
<dbReference type="GO" id="GO:0015937">
    <property type="term" value="P:coenzyme A biosynthetic process"/>
    <property type="evidence" value="ECO:0007669"/>
    <property type="project" value="UniProtKB-UniRule"/>
</dbReference>
<feature type="binding site" evidence="9">
    <location>
        <begin position="88"/>
        <end position="90"/>
    </location>
    <ligand>
        <name>ATP</name>
        <dbReference type="ChEBI" id="CHEBI:30616"/>
    </ligand>
</feature>
<feature type="binding site" evidence="9">
    <location>
        <position position="87"/>
    </location>
    <ligand>
        <name>substrate</name>
    </ligand>
</feature>
<dbReference type="HAMAP" id="MF_00151">
    <property type="entry name" value="PPAT_bact"/>
    <property type="match status" value="1"/>
</dbReference>
<comment type="cofactor">
    <cofactor evidence="9">
        <name>Mg(2+)</name>
        <dbReference type="ChEBI" id="CHEBI:18420"/>
    </cofactor>
</comment>
<evidence type="ECO:0000259" key="10">
    <source>
        <dbReference type="Pfam" id="PF01467"/>
    </source>
</evidence>
<keyword evidence="5 9" id="KW-0067">ATP-binding</keyword>
<name>A0AAW9HLF9_9ACTO</name>
<feature type="domain" description="Cytidyltransferase-like" evidence="10">
    <location>
        <begin position="5"/>
        <end position="131"/>
    </location>
</feature>
<comment type="function">
    <text evidence="9">Reversibly transfers an adenylyl group from ATP to 4'-phosphopantetheine, yielding dephospho-CoA (dPCoA) and pyrophosphate.</text>
</comment>
<keyword evidence="4 9" id="KW-0547">Nucleotide-binding</keyword>
<evidence type="ECO:0000256" key="3">
    <source>
        <dbReference type="ARBA" id="ARBA00022695"/>
    </source>
</evidence>
<comment type="similarity">
    <text evidence="9">Belongs to the bacterial CoaD family.</text>
</comment>
<dbReference type="GeneID" id="92814052"/>
<dbReference type="EMBL" id="JAWNFY010000001">
    <property type="protein sequence ID" value="MDY5145517.1"/>
    <property type="molecule type" value="Genomic_DNA"/>
</dbReference>
<feature type="binding site" evidence="9">
    <location>
        <position position="9"/>
    </location>
    <ligand>
        <name>substrate</name>
    </ligand>
</feature>
<keyword evidence="13" id="KW-1185">Reference proteome</keyword>
<feature type="binding site" evidence="9">
    <location>
        <position position="17"/>
    </location>
    <ligand>
        <name>ATP</name>
        <dbReference type="ChEBI" id="CHEBI:30616"/>
    </ligand>
</feature>
<dbReference type="GO" id="GO:0005524">
    <property type="term" value="F:ATP binding"/>
    <property type="evidence" value="ECO:0007669"/>
    <property type="project" value="UniProtKB-KW"/>
</dbReference>
<accession>A0AAW9HLF9</accession>
<evidence type="ECO:0000256" key="5">
    <source>
        <dbReference type="ARBA" id="ARBA00022840"/>
    </source>
</evidence>
<sequence length="157" mass="17336">MTLAVCPGSFDPVTFGHLDVFARAASLFDEVVILVAHNSSKNPLFSPRQRVEFIREEVRHMANVRVEDFGGLLVDFCRDIRADAIVKGLRSAVDLDAEYPMALMNREISGIETVFLVGDPAKGHIASSLVKDVARHKGDVQSFVPARVARALEEEMQ</sequence>
<dbReference type="Pfam" id="PF01467">
    <property type="entry name" value="CTP_transf_like"/>
    <property type="match status" value="1"/>
</dbReference>
<dbReference type="EC" id="2.7.7.3" evidence="9"/>
<evidence type="ECO:0000256" key="6">
    <source>
        <dbReference type="ARBA" id="ARBA00022842"/>
    </source>
</evidence>
<organism evidence="11 14">
    <name type="scientific">Actinotignum timonense</name>
    <dbReference type="NCBI Taxonomy" id="1870995"/>
    <lineage>
        <taxon>Bacteria</taxon>
        <taxon>Bacillati</taxon>
        <taxon>Actinomycetota</taxon>
        <taxon>Actinomycetes</taxon>
        <taxon>Actinomycetales</taxon>
        <taxon>Actinomycetaceae</taxon>
        <taxon>Actinotignum</taxon>
    </lineage>
</organism>
<comment type="catalytic activity">
    <reaction evidence="8 9">
        <text>(R)-4'-phosphopantetheine + ATP + H(+) = 3'-dephospho-CoA + diphosphate</text>
        <dbReference type="Rhea" id="RHEA:19801"/>
        <dbReference type="ChEBI" id="CHEBI:15378"/>
        <dbReference type="ChEBI" id="CHEBI:30616"/>
        <dbReference type="ChEBI" id="CHEBI:33019"/>
        <dbReference type="ChEBI" id="CHEBI:57328"/>
        <dbReference type="ChEBI" id="CHEBI:61723"/>
        <dbReference type="EC" id="2.7.7.3"/>
    </reaction>
</comment>
<evidence type="ECO:0000256" key="7">
    <source>
        <dbReference type="ARBA" id="ARBA00022993"/>
    </source>
</evidence>
<evidence type="ECO:0000313" key="12">
    <source>
        <dbReference type="EMBL" id="MDY5145517.1"/>
    </source>
</evidence>
<dbReference type="PANTHER" id="PTHR21342:SF1">
    <property type="entry name" value="PHOSPHOPANTETHEINE ADENYLYLTRANSFERASE"/>
    <property type="match status" value="1"/>
</dbReference>
<evidence type="ECO:0000256" key="4">
    <source>
        <dbReference type="ARBA" id="ARBA00022741"/>
    </source>
</evidence>
<feature type="binding site" evidence="9">
    <location>
        <position position="73"/>
    </location>
    <ligand>
        <name>substrate</name>
    </ligand>
</feature>